<accession>A0A5J4S1T4</accession>
<dbReference type="EC" id="2.4.-.-" evidence="2"/>
<dbReference type="AlphaFoldDB" id="A0A5J4S1T4"/>
<sequence length="309" mass="36578">MNNQLLVSIVVITYNSSKYVLETLESAKVQTYQNIELIVSDDCSTDDTVDVCQNWLDENKERFVRTELLTVLKNTGVSANCNRGYKVAKGEWIKGVAGDDMLFPHSISDYLSFVIKTQCDICFGKLMFFGDNEELVEKSQVFYEKNYYPYLKMDQKSQLNEILKRLFVPGPGLFYSKVLWDEVGGFDEKYPFCEEYPFTYKILNMGKQIYFIDTPLLLYRIREGSLCRDVLGLNDRVFRDNRQYFIDYRRWQMLKRGLILHVWHESLLFFYTSLKYRYGINFKFLLFLSPIAYYIKAKRVFRVFLCVAD</sequence>
<feature type="domain" description="Glycosyltransferase 2-like" evidence="1">
    <location>
        <begin position="8"/>
        <end position="152"/>
    </location>
</feature>
<dbReference type="GO" id="GO:0016758">
    <property type="term" value="F:hexosyltransferase activity"/>
    <property type="evidence" value="ECO:0007669"/>
    <property type="project" value="UniProtKB-ARBA"/>
</dbReference>
<organism evidence="2">
    <name type="scientific">termite gut metagenome</name>
    <dbReference type="NCBI Taxonomy" id="433724"/>
    <lineage>
        <taxon>unclassified sequences</taxon>
        <taxon>metagenomes</taxon>
        <taxon>organismal metagenomes</taxon>
    </lineage>
</organism>
<dbReference type="InterPro" id="IPR029044">
    <property type="entry name" value="Nucleotide-diphossugar_trans"/>
</dbReference>
<dbReference type="PANTHER" id="PTHR22916:SF3">
    <property type="entry name" value="UDP-GLCNAC:BETAGAL BETA-1,3-N-ACETYLGLUCOSAMINYLTRANSFERASE-LIKE PROTEIN 1"/>
    <property type="match status" value="1"/>
</dbReference>
<evidence type="ECO:0000313" key="2">
    <source>
        <dbReference type="EMBL" id="KAA6340147.1"/>
    </source>
</evidence>
<comment type="caution">
    <text evidence="2">The sequence shown here is derived from an EMBL/GenBank/DDBJ whole genome shotgun (WGS) entry which is preliminary data.</text>
</comment>
<dbReference type="SUPFAM" id="SSF53448">
    <property type="entry name" value="Nucleotide-diphospho-sugar transferases"/>
    <property type="match status" value="1"/>
</dbReference>
<protein>
    <submittedName>
        <fullName evidence="2">Putative glycosyltransferase EpsE</fullName>
        <ecNumber evidence="2">2.4.-.-</ecNumber>
    </submittedName>
</protein>
<evidence type="ECO:0000259" key="1">
    <source>
        <dbReference type="Pfam" id="PF00535"/>
    </source>
</evidence>
<dbReference type="Gene3D" id="3.90.550.10">
    <property type="entry name" value="Spore Coat Polysaccharide Biosynthesis Protein SpsA, Chain A"/>
    <property type="match status" value="1"/>
</dbReference>
<proteinExistence type="predicted"/>
<keyword evidence="2" id="KW-0808">Transferase</keyword>
<dbReference type="InterPro" id="IPR001173">
    <property type="entry name" value="Glyco_trans_2-like"/>
</dbReference>
<reference evidence="2" key="1">
    <citation type="submission" date="2019-03" db="EMBL/GenBank/DDBJ databases">
        <title>Single cell metagenomics reveals metabolic interactions within the superorganism composed of flagellate Streblomastix strix and complex community of Bacteroidetes bacteria on its surface.</title>
        <authorList>
            <person name="Treitli S.C."/>
            <person name="Kolisko M."/>
            <person name="Husnik F."/>
            <person name="Keeling P."/>
            <person name="Hampl V."/>
        </authorList>
    </citation>
    <scope>NUCLEOTIDE SEQUENCE</scope>
    <source>
        <strain evidence="2">STM</strain>
    </source>
</reference>
<gene>
    <name evidence="2" type="ORF">EZS27_011971</name>
</gene>
<dbReference type="PANTHER" id="PTHR22916">
    <property type="entry name" value="GLYCOSYLTRANSFERASE"/>
    <property type="match status" value="1"/>
</dbReference>
<name>A0A5J4S1T4_9ZZZZ</name>
<dbReference type="Pfam" id="PF00535">
    <property type="entry name" value="Glycos_transf_2"/>
    <property type="match status" value="1"/>
</dbReference>
<dbReference type="EMBL" id="SNRY01000481">
    <property type="protein sequence ID" value="KAA6340147.1"/>
    <property type="molecule type" value="Genomic_DNA"/>
</dbReference>
<keyword evidence="2" id="KW-0328">Glycosyltransferase</keyword>